<proteinExistence type="predicted"/>
<evidence type="ECO:0000256" key="3">
    <source>
        <dbReference type="ARBA" id="ARBA00023163"/>
    </source>
</evidence>
<keyword evidence="2 4" id="KW-0238">DNA-binding</keyword>
<dbReference type="PANTHER" id="PTHR30055">
    <property type="entry name" value="HTH-TYPE TRANSCRIPTIONAL REGULATOR RUTR"/>
    <property type="match status" value="1"/>
</dbReference>
<evidence type="ECO:0000256" key="2">
    <source>
        <dbReference type="ARBA" id="ARBA00023125"/>
    </source>
</evidence>
<keyword evidence="1" id="KW-0805">Transcription regulation</keyword>
<evidence type="ECO:0000256" key="4">
    <source>
        <dbReference type="PROSITE-ProRule" id="PRU00335"/>
    </source>
</evidence>
<reference evidence="6" key="1">
    <citation type="submission" date="2020-10" db="EMBL/GenBank/DDBJ databases">
        <title>Ca. Dormibacterota MAGs.</title>
        <authorList>
            <person name="Montgomery K."/>
        </authorList>
    </citation>
    <scope>NUCLEOTIDE SEQUENCE [LARGE SCALE GENOMIC DNA]</scope>
    <source>
        <strain evidence="6">SC8812_S17_10</strain>
    </source>
</reference>
<keyword evidence="3" id="KW-0804">Transcription</keyword>
<dbReference type="GO" id="GO:0003700">
    <property type="term" value="F:DNA-binding transcription factor activity"/>
    <property type="evidence" value="ECO:0007669"/>
    <property type="project" value="TreeGrafter"/>
</dbReference>
<keyword evidence="7" id="KW-1185">Reference proteome</keyword>
<evidence type="ECO:0000259" key="5">
    <source>
        <dbReference type="PROSITE" id="PS50977"/>
    </source>
</evidence>
<protein>
    <submittedName>
        <fullName evidence="6">TetR/AcrR family transcriptional regulator</fullName>
    </submittedName>
</protein>
<dbReference type="Gene3D" id="1.10.357.10">
    <property type="entry name" value="Tetracycline Repressor, domain 2"/>
    <property type="match status" value="1"/>
</dbReference>
<name>A0A934K3C9_9BACT</name>
<evidence type="ECO:0000313" key="7">
    <source>
        <dbReference type="Proteomes" id="UP000612893"/>
    </source>
</evidence>
<evidence type="ECO:0000256" key="1">
    <source>
        <dbReference type="ARBA" id="ARBA00023015"/>
    </source>
</evidence>
<feature type="DNA-binding region" description="H-T-H motif" evidence="4">
    <location>
        <begin position="40"/>
        <end position="59"/>
    </location>
</feature>
<dbReference type="InterPro" id="IPR050109">
    <property type="entry name" value="HTH-type_TetR-like_transc_reg"/>
</dbReference>
<dbReference type="GO" id="GO:0000976">
    <property type="term" value="F:transcription cis-regulatory region binding"/>
    <property type="evidence" value="ECO:0007669"/>
    <property type="project" value="TreeGrafter"/>
</dbReference>
<dbReference type="InterPro" id="IPR001647">
    <property type="entry name" value="HTH_TetR"/>
</dbReference>
<dbReference type="EMBL" id="JAEKNR010000073">
    <property type="protein sequence ID" value="MBJ7597700.1"/>
    <property type="molecule type" value="Genomic_DNA"/>
</dbReference>
<dbReference type="PANTHER" id="PTHR30055:SF234">
    <property type="entry name" value="HTH-TYPE TRANSCRIPTIONAL REGULATOR BETI"/>
    <property type="match status" value="1"/>
</dbReference>
<sequence length="201" mass="22344">MSPRPYRLGQRQVASEPTRGRIVEAARELLASPDGLDEFTVEAVARKAKVARMTVYYQFGSRAGLLEAIFDDLAARGGMWDLPDTFKQPDALAALSEFVAVFVRFWASQRLIIRRLQVLTALDPELQKVSRDEWRRQGLQVILGRTAEQVGRPAPESMAGAVDVLQMLTSFQVFDQLASTRSPEEVTRLLQELGRAAVGLG</sequence>
<feature type="domain" description="HTH tetR-type" evidence="5">
    <location>
        <begin position="16"/>
        <end position="77"/>
    </location>
</feature>
<dbReference type="InterPro" id="IPR009057">
    <property type="entry name" value="Homeodomain-like_sf"/>
</dbReference>
<accession>A0A934K3C9</accession>
<dbReference type="RefSeq" id="WP_338200135.1">
    <property type="nucleotide sequence ID" value="NZ_JAEKNR010000073.1"/>
</dbReference>
<dbReference type="PROSITE" id="PS50977">
    <property type="entry name" value="HTH_TETR_2"/>
    <property type="match status" value="1"/>
</dbReference>
<dbReference type="AlphaFoldDB" id="A0A934K3C9"/>
<gene>
    <name evidence="6" type="ORF">JF922_06405</name>
</gene>
<dbReference type="Proteomes" id="UP000612893">
    <property type="component" value="Unassembled WGS sequence"/>
</dbReference>
<organism evidence="6 7">
    <name type="scientific">Candidatus Nephthysia bennettiae</name>
    <dbReference type="NCBI Taxonomy" id="3127016"/>
    <lineage>
        <taxon>Bacteria</taxon>
        <taxon>Bacillati</taxon>
        <taxon>Candidatus Dormiibacterota</taxon>
        <taxon>Candidatus Dormibacteria</taxon>
        <taxon>Candidatus Dormibacterales</taxon>
        <taxon>Candidatus Dormibacteraceae</taxon>
        <taxon>Candidatus Nephthysia</taxon>
    </lineage>
</organism>
<comment type="caution">
    <text evidence="6">The sequence shown here is derived from an EMBL/GenBank/DDBJ whole genome shotgun (WGS) entry which is preliminary data.</text>
</comment>
<dbReference type="Pfam" id="PF00440">
    <property type="entry name" value="TetR_N"/>
    <property type="match status" value="1"/>
</dbReference>
<evidence type="ECO:0000313" key="6">
    <source>
        <dbReference type="EMBL" id="MBJ7597700.1"/>
    </source>
</evidence>
<dbReference type="SUPFAM" id="SSF46689">
    <property type="entry name" value="Homeodomain-like"/>
    <property type="match status" value="1"/>
</dbReference>